<name>A0A368ZY77_9FLAO</name>
<comment type="caution">
    <text evidence="8">The sequence shown here is derived from an EMBL/GenBank/DDBJ whole genome shotgun (WGS) entry which is preliminary data.</text>
</comment>
<feature type="domain" description="PPIase FKBP-type" evidence="7">
    <location>
        <begin position="66"/>
        <end position="149"/>
    </location>
</feature>
<reference evidence="8 9" key="1">
    <citation type="submission" date="2018-07" db="EMBL/GenBank/DDBJ databases">
        <title>Genomic Encyclopedia of Type Strains, Phase IV (KMG-IV): sequencing the most valuable type-strain genomes for metagenomic binning, comparative biology and taxonomic classification.</title>
        <authorList>
            <person name="Goeker M."/>
        </authorList>
    </citation>
    <scope>NUCLEOTIDE SEQUENCE [LARGE SCALE GENOMIC DNA]</scope>
    <source>
        <strain evidence="8 9">DSM 21410</strain>
    </source>
</reference>
<evidence type="ECO:0000256" key="6">
    <source>
        <dbReference type="RuleBase" id="RU003915"/>
    </source>
</evidence>
<dbReference type="Pfam" id="PF00254">
    <property type="entry name" value="FKBP_C"/>
    <property type="match status" value="1"/>
</dbReference>
<dbReference type="AlphaFoldDB" id="A0A368ZY77"/>
<dbReference type="PROSITE" id="PS50059">
    <property type="entry name" value="FKBP_PPIASE"/>
    <property type="match status" value="1"/>
</dbReference>
<dbReference type="EC" id="5.2.1.8" evidence="6"/>
<organism evidence="8 9">
    <name type="scientific">Schleiferia thermophila</name>
    <dbReference type="NCBI Taxonomy" id="884107"/>
    <lineage>
        <taxon>Bacteria</taxon>
        <taxon>Pseudomonadati</taxon>
        <taxon>Bacteroidota</taxon>
        <taxon>Flavobacteriia</taxon>
        <taxon>Flavobacteriales</taxon>
        <taxon>Schleiferiaceae</taxon>
        <taxon>Schleiferia</taxon>
    </lineage>
</organism>
<dbReference type="EMBL" id="QPJS01000007">
    <property type="protein sequence ID" value="RCX01218.1"/>
    <property type="molecule type" value="Genomic_DNA"/>
</dbReference>
<sequence>MRNFHALLAIAFLLLFSCRKSENQAEKDDELIRRYLAENNIEATRTASGLYYWIQEQGNGPFPTISSRVRVVYKGYLLDGTVFDETDPAGLEFDMAGLIRGWQEGLTFFREGGRGKLFVPSHLGYGAQQVGNIPPNSVLIFDIFLLKVR</sequence>
<evidence type="ECO:0000313" key="8">
    <source>
        <dbReference type="EMBL" id="RCX01218.1"/>
    </source>
</evidence>
<dbReference type="Gene3D" id="3.10.50.40">
    <property type="match status" value="1"/>
</dbReference>
<evidence type="ECO:0000256" key="1">
    <source>
        <dbReference type="ARBA" id="ARBA00000971"/>
    </source>
</evidence>
<dbReference type="PANTHER" id="PTHR43811">
    <property type="entry name" value="FKBP-TYPE PEPTIDYL-PROLYL CIS-TRANS ISOMERASE FKPA"/>
    <property type="match status" value="1"/>
</dbReference>
<gene>
    <name evidence="8" type="ORF">DES35_10731</name>
</gene>
<comment type="similarity">
    <text evidence="2 6">Belongs to the FKBP-type PPIase family.</text>
</comment>
<proteinExistence type="inferred from homology"/>
<comment type="catalytic activity">
    <reaction evidence="1 5 6">
        <text>[protein]-peptidylproline (omega=180) = [protein]-peptidylproline (omega=0)</text>
        <dbReference type="Rhea" id="RHEA:16237"/>
        <dbReference type="Rhea" id="RHEA-COMP:10747"/>
        <dbReference type="Rhea" id="RHEA-COMP:10748"/>
        <dbReference type="ChEBI" id="CHEBI:83833"/>
        <dbReference type="ChEBI" id="CHEBI:83834"/>
        <dbReference type="EC" id="5.2.1.8"/>
    </reaction>
</comment>
<dbReference type="SUPFAM" id="SSF54534">
    <property type="entry name" value="FKBP-like"/>
    <property type="match status" value="1"/>
</dbReference>
<dbReference type="InterPro" id="IPR046357">
    <property type="entry name" value="PPIase_dom_sf"/>
</dbReference>
<dbReference type="InterPro" id="IPR001179">
    <property type="entry name" value="PPIase_FKBP_dom"/>
</dbReference>
<evidence type="ECO:0000259" key="7">
    <source>
        <dbReference type="PROSITE" id="PS50059"/>
    </source>
</evidence>
<dbReference type="Proteomes" id="UP000253517">
    <property type="component" value="Unassembled WGS sequence"/>
</dbReference>
<keyword evidence="3 5" id="KW-0697">Rotamase</keyword>
<protein>
    <recommendedName>
        <fullName evidence="6">Peptidyl-prolyl cis-trans isomerase</fullName>
        <ecNumber evidence="6">5.2.1.8</ecNumber>
    </recommendedName>
</protein>
<dbReference type="GO" id="GO:0003755">
    <property type="term" value="F:peptidyl-prolyl cis-trans isomerase activity"/>
    <property type="evidence" value="ECO:0007669"/>
    <property type="project" value="UniProtKB-UniRule"/>
</dbReference>
<evidence type="ECO:0000256" key="5">
    <source>
        <dbReference type="PROSITE-ProRule" id="PRU00277"/>
    </source>
</evidence>
<evidence type="ECO:0000256" key="4">
    <source>
        <dbReference type="ARBA" id="ARBA00023235"/>
    </source>
</evidence>
<keyword evidence="4 5" id="KW-0413">Isomerase</keyword>
<evidence type="ECO:0000256" key="3">
    <source>
        <dbReference type="ARBA" id="ARBA00023110"/>
    </source>
</evidence>
<dbReference type="PROSITE" id="PS51257">
    <property type="entry name" value="PROKAR_LIPOPROTEIN"/>
    <property type="match status" value="1"/>
</dbReference>
<evidence type="ECO:0000256" key="2">
    <source>
        <dbReference type="ARBA" id="ARBA00006577"/>
    </source>
</evidence>
<keyword evidence="9" id="KW-1185">Reference proteome</keyword>
<dbReference type="RefSeq" id="WP_114366552.1">
    <property type="nucleotide sequence ID" value="NZ_BHZF01000003.1"/>
</dbReference>
<dbReference type="PANTHER" id="PTHR43811:SF19">
    <property type="entry name" value="39 KDA FK506-BINDING NUCLEAR PROTEIN"/>
    <property type="match status" value="1"/>
</dbReference>
<accession>A0A368ZY77</accession>
<evidence type="ECO:0000313" key="9">
    <source>
        <dbReference type="Proteomes" id="UP000253517"/>
    </source>
</evidence>